<feature type="compositionally biased region" description="Basic residues" evidence="1">
    <location>
        <begin position="19"/>
        <end position="28"/>
    </location>
</feature>
<feature type="compositionally biased region" description="Polar residues" evidence="1">
    <location>
        <begin position="96"/>
        <end position="106"/>
    </location>
</feature>
<name>A0A0A9CN77_ARUDO</name>
<protein>
    <submittedName>
        <fullName evidence="2">Uncharacterized protein</fullName>
    </submittedName>
</protein>
<feature type="compositionally biased region" description="Low complexity" evidence="1">
    <location>
        <begin position="30"/>
        <end position="40"/>
    </location>
</feature>
<feature type="region of interest" description="Disordered" evidence="1">
    <location>
        <begin position="1"/>
        <end position="44"/>
    </location>
</feature>
<dbReference type="EMBL" id="GBRH01220869">
    <property type="protein sequence ID" value="JAD77026.1"/>
    <property type="molecule type" value="Transcribed_RNA"/>
</dbReference>
<sequence>MPSDWPTRPMQTSGMPLLHGRRRRRPPRPRCSVRSSWSRRASSRCRGRRKSCRGSWRAWGASRSRMRLRCDPRWNSSRRRGTSWLMRSTPRIWHSTRPTMQPGSAK</sequence>
<feature type="region of interest" description="Disordered" evidence="1">
    <location>
        <begin position="77"/>
        <end position="106"/>
    </location>
</feature>
<evidence type="ECO:0000313" key="2">
    <source>
        <dbReference type="EMBL" id="JAD77026.1"/>
    </source>
</evidence>
<proteinExistence type="predicted"/>
<accession>A0A0A9CN77</accession>
<dbReference type="AlphaFoldDB" id="A0A0A9CN77"/>
<reference evidence="2" key="1">
    <citation type="submission" date="2014-09" db="EMBL/GenBank/DDBJ databases">
        <authorList>
            <person name="Magalhaes I.L.F."/>
            <person name="Oliveira U."/>
            <person name="Santos F.R."/>
            <person name="Vidigal T.H.D.A."/>
            <person name="Brescovit A.D."/>
            <person name="Santos A.J."/>
        </authorList>
    </citation>
    <scope>NUCLEOTIDE SEQUENCE</scope>
    <source>
        <tissue evidence="2">Shoot tissue taken approximately 20 cm above the soil surface</tissue>
    </source>
</reference>
<organism evidence="2">
    <name type="scientific">Arundo donax</name>
    <name type="common">Giant reed</name>
    <name type="synonym">Donax arundinaceus</name>
    <dbReference type="NCBI Taxonomy" id="35708"/>
    <lineage>
        <taxon>Eukaryota</taxon>
        <taxon>Viridiplantae</taxon>
        <taxon>Streptophyta</taxon>
        <taxon>Embryophyta</taxon>
        <taxon>Tracheophyta</taxon>
        <taxon>Spermatophyta</taxon>
        <taxon>Magnoliopsida</taxon>
        <taxon>Liliopsida</taxon>
        <taxon>Poales</taxon>
        <taxon>Poaceae</taxon>
        <taxon>PACMAD clade</taxon>
        <taxon>Arundinoideae</taxon>
        <taxon>Arundineae</taxon>
        <taxon>Arundo</taxon>
    </lineage>
</organism>
<reference evidence="2" key="2">
    <citation type="journal article" date="2015" name="Data Brief">
        <title>Shoot transcriptome of the giant reed, Arundo donax.</title>
        <authorList>
            <person name="Barrero R.A."/>
            <person name="Guerrero F.D."/>
            <person name="Moolhuijzen P."/>
            <person name="Goolsby J.A."/>
            <person name="Tidwell J."/>
            <person name="Bellgard S.E."/>
            <person name="Bellgard M.I."/>
        </authorList>
    </citation>
    <scope>NUCLEOTIDE SEQUENCE</scope>
    <source>
        <tissue evidence="2">Shoot tissue taken approximately 20 cm above the soil surface</tissue>
    </source>
</reference>
<evidence type="ECO:0000256" key="1">
    <source>
        <dbReference type="SAM" id="MobiDB-lite"/>
    </source>
</evidence>